<protein>
    <recommendedName>
        <fullName evidence="3">Peptidase S9 prolyl oligopeptidase catalytic domain-containing protein</fullName>
    </recommendedName>
</protein>
<dbReference type="GO" id="GO:0008236">
    <property type="term" value="F:serine-type peptidase activity"/>
    <property type="evidence" value="ECO:0007669"/>
    <property type="project" value="InterPro"/>
</dbReference>
<dbReference type="PANTHER" id="PTHR22946:SF9">
    <property type="entry name" value="POLYKETIDE TRANSFERASE AF380"/>
    <property type="match status" value="1"/>
</dbReference>
<evidence type="ECO:0000259" key="3">
    <source>
        <dbReference type="Pfam" id="PF00326"/>
    </source>
</evidence>
<feature type="domain" description="Peptidase S9 prolyl oligopeptidase catalytic" evidence="3">
    <location>
        <begin position="106"/>
        <end position="264"/>
    </location>
</feature>
<dbReference type="PANTHER" id="PTHR22946">
    <property type="entry name" value="DIENELACTONE HYDROLASE DOMAIN-CONTAINING PROTEIN-RELATED"/>
    <property type="match status" value="1"/>
</dbReference>
<dbReference type="Pfam" id="PF00326">
    <property type="entry name" value="Peptidase_S9"/>
    <property type="match status" value="1"/>
</dbReference>
<evidence type="ECO:0000313" key="4">
    <source>
        <dbReference type="EMBL" id="SEV96593.1"/>
    </source>
</evidence>
<sequence length="267" mass="30490">MNWKKRHYLLLGLVFMAIGAWAQTEELWVQNGERNIYGVLNHQKETGKKQPLAIIVHGFNGSHDWGRNYFDTFSSMGYMCYTFDFPCGSANNRSDSNTMNMSIIDEKHDLEAIVNYFKKRPDVDASKIVLVGESQGGLVAALTAAEMPEDISQLVLVFPAIALGDNHDTRPIENMPDTTRIWDVPLGKRYFMELRDIHSFDVIGRYEKPVLIIQGDNDNVVPLFSTQRAARRYKDVRMHIIHGAGHGFNAKEFEESLQPIKNFIKHD</sequence>
<evidence type="ECO:0000313" key="5">
    <source>
        <dbReference type="Proteomes" id="UP000199373"/>
    </source>
</evidence>
<dbReference type="InterPro" id="IPR050261">
    <property type="entry name" value="FrsA_esterase"/>
</dbReference>
<evidence type="ECO:0000256" key="2">
    <source>
        <dbReference type="SAM" id="SignalP"/>
    </source>
</evidence>
<dbReference type="GO" id="GO:0006508">
    <property type="term" value="P:proteolysis"/>
    <property type="evidence" value="ECO:0007669"/>
    <property type="project" value="InterPro"/>
</dbReference>
<feature type="signal peptide" evidence="2">
    <location>
        <begin position="1"/>
        <end position="22"/>
    </location>
</feature>
<dbReference type="RefSeq" id="WP_091915106.1">
    <property type="nucleotide sequence ID" value="NZ_FOIQ01000002.1"/>
</dbReference>
<dbReference type="EMBL" id="FOIQ01000002">
    <property type="protein sequence ID" value="SEV96593.1"/>
    <property type="molecule type" value="Genomic_DNA"/>
</dbReference>
<organism evidence="4 5">
    <name type="scientific">Prevotella aff. ruminicola Tc2-24</name>
    <dbReference type="NCBI Taxonomy" id="81582"/>
    <lineage>
        <taxon>Bacteria</taxon>
        <taxon>Pseudomonadati</taxon>
        <taxon>Bacteroidota</taxon>
        <taxon>Bacteroidia</taxon>
        <taxon>Bacteroidales</taxon>
        <taxon>Prevotellaceae</taxon>
        <taxon>Prevotella</taxon>
    </lineage>
</organism>
<feature type="chain" id="PRO_5011669531" description="Peptidase S9 prolyl oligopeptidase catalytic domain-containing protein" evidence="2">
    <location>
        <begin position="23"/>
        <end position="267"/>
    </location>
</feature>
<proteinExistence type="predicted"/>
<evidence type="ECO:0000256" key="1">
    <source>
        <dbReference type="ARBA" id="ARBA00022801"/>
    </source>
</evidence>
<reference evidence="4 5" key="1">
    <citation type="submission" date="2016-10" db="EMBL/GenBank/DDBJ databases">
        <authorList>
            <person name="de Groot N.N."/>
        </authorList>
    </citation>
    <scope>NUCLEOTIDE SEQUENCE [LARGE SCALE GENOMIC DNA]</scope>
    <source>
        <strain evidence="4 5">TC2-24</strain>
    </source>
</reference>
<dbReference type="SUPFAM" id="SSF53474">
    <property type="entry name" value="alpha/beta-Hydrolases"/>
    <property type="match status" value="1"/>
</dbReference>
<dbReference type="GO" id="GO:0052689">
    <property type="term" value="F:carboxylic ester hydrolase activity"/>
    <property type="evidence" value="ECO:0007669"/>
    <property type="project" value="UniProtKB-ARBA"/>
</dbReference>
<dbReference type="AlphaFoldDB" id="A0A1I0N711"/>
<keyword evidence="2" id="KW-0732">Signal</keyword>
<gene>
    <name evidence="4" type="ORF">SAMN04487850_1000</name>
</gene>
<keyword evidence="1" id="KW-0378">Hydrolase</keyword>
<keyword evidence="5" id="KW-1185">Reference proteome</keyword>
<name>A0A1I0N711_9BACT</name>
<dbReference type="Gene3D" id="3.40.50.1820">
    <property type="entry name" value="alpha/beta hydrolase"/>
    <property type="match status" value="1"/>
</dbReference>
<dbReference type="InterPro" id="IPR029058">
    <property type="entry name" value="AB_hydrolase_fold"/>
</dbReference>
<dbReference type="Proteomes" id="UP000199373">
    <property type="component" value="Unassembled WGS sequence"/>
</dbReference>
<accession>A0A1I0N711</accession>
<dbReference type="InterPro" id="IPR001375">
    <property type="entry name" value="Peptidase_S9_cat"/>
</dbReference>